<protein>
    <recommendedName>
        <fullName evidence="2">DUF6788 domain-containing protein</fullName>
    </recommendedName>
</protein>
<proteinExistence type="predicted"/>
<sequence>MVDPSLDDLEGQRTRLYEQLAATGDFRRGSISENYRRCGKPNCACAQPDHPGHGPRYLWTRTVAGRGTKGRQLSAEEVDKVRAELANYHRFAAVSEQIVAVNEAICEARPPGAAGTVSSTVDTQAEKGGSERRSKRSSRPR</sequence>
<dbReference type="RefSeq" id="WP_085251679.1">
    <property type="nucleotide sequence ID" value="NZ_CAJMWJ010000001.1"/>
</dbReference>
<dbReference type="AlphaFoldDB" id="A0A1X2C7J7"/>
<dbReference type="Proteomes" id="UP000193087">
    <property type="component" value="Unassembled WGS sequence"/>
</dbReference>
<keyword evidence="4" id="KW-1185">Reference proteome</keyword>
<dbReference type="InterPro" id="IPR046738">
    <property type="entry name" value="DUF6788"/>
</dbReference>
<name>A0A1X2C7J7_9MYCO</name>
<dbReference type="Pfam" id="PF20586">
    <property type="entry name" value="DUF6788"/>
    <property type="match status" value="1"/>
</dbReference>
<comment type="caution">
    <text evidence="3">The sequence shown here is derived from an EMBL/GenBank/DDBJ whole genome shotgun (WGS) entry which is preliminary data.</text>
</comment>
<dbReference type="OrthoDB" id="9102171at2"/>
<feature type="region of interest" description="Disordered" evidence="1">
    <location>
        <begin position="110"/>
        <end position="141"/>
    </location>
</feature>
<reference evidence="3 4" key="1">
    <citation type="submission" date="2016-01" db="EMBL/GenBank/DDBJ databases">
        <title>The new phylogeny of the genus Mycobacterium.</title>
        <authorList>
            <person name="Tarcisio F."/>
            <person name="Conor M."/>
            <person name="Antonella G."/>
            <person name="Elisabetta G."/>
            <person name="Giulia F.S."/>
            <person name="Sara T."/>
            <person name="Anna F."/>
            <person name="Clotilde B."/>
            <person name="Roberto B."/>
            <person name="Veronica D.S."/>
            <person name="Fabio R."/>
            <person name="Monica P."/>
            <person name="Olivier J."/>
            <person name="Enrico T."/>
            <person name="Nicola S."/>
        </authorList>
    </citation>
    <scope>NUCLEOTIDE SEQUENCE [LARGE SCALE GENOMIC DNA]</scope>
    <source>
        <strain evidence="3 4">DSM 45176</strain>
    </source>
</reference>
<gene>
    <name evidence="3" type="ORF">AWC22_24625</name>
</gene>
<dbReference type="EMBL" id="LQPQ01000144">
    <property type="protein sequence ID" value="ORW71908.1"/>
    <property type="molecule type" value="Genomic_DNA"/>
</dbReference>
<accession>A0A1X2C7J7</accession>
<evidence type="ECO:0000313" key="4">
    <source>
        <dbReference type="Proteomes" id="UP000193087"/>
    </source>
</evidence>
<evidence type="ECO:0000313" key="3">
    <source>
        <dbReference type="EMBL" id="ORW71908.1"/>
    </source>
</evidence>
<dbReference type="GeneID" id="93497329"/>
<evidence type="ECO:0000256" key="1">
    <source>
        <dbReference type="SAM" id="MobiDB-lite"/>
    </source>
</evidence>
<evidence type="ECO:0000259" key="2">
    <source>
        <dbReference type="Pfam" id="PF20586"/>
    </source>
</evidence>
<organism evidence="3 4">
    <name type="scientific">Mycobacterium riyadhense</name>
    <dbReference type="NCBI Taxonomy" id="486698"/>
    <lineage>
        <taxon>Bacteria</taxon>
        <taxon>Bacillati</taxon>
        <taxon>Actinomycetota</taxon>
        <taxon>Actinomycetes</taxon>
        <taxon>Mycobacteriales</taxon>
        <taxon>Mycobacteriaceae</taxon>
        <taxon>Mycobacterium</taxon>
    </lineage>
</organism>
<feature type="domain" description="DUF6788" evidence="2">
    <location>
        <begin position="7"/>
        <end position="83"/>
    </location>
</feature>